<dbReference type="InterPro" id="IPR029063">
    <property type="entry name" value="SAM-dependent_MTases_sf"/>
</dbReference>
<organism evidence="8 9">
    <name type="scientific">Sclerotinia sclerotiorum (strain ATCC 18683 / 1980 / Ss-1)</name>
    <name type="common">White mold</name>
    <name type="synonym">Whetzelinia sclerotiorum</name>
    <dbReference type="NCBI Taxonomy" id="665079"/>
    <lineage>
        <taxon>Eukaryota</taxon>
        <taxon>Fungi</taxon>
        <taxon>Dikarya</taxon>
        <taxon>Ascomycota</taxon>
        <taxon>Pezizomycotina</taxon>
        <taxon>Leotiomycetes</taxon>
        <taxon>Helotiales</taxon>
        <taxon>Sclerotiniaceae</taxon>
        <taxon>Sclerotinia</taxon>
    </lineage>
</organism>
<evidence type="ECO:0000256" key="3">
    <source>
        <dbReference type="ARBA" id="ARBA00022691"/>
    </source>
</evidence>
<dbReference type="SUPFAM" id="SSF53335">
    <property type="entry name" value="S-adenosyl-L-methionine-dependent methyltransferases"/>
    <property type="match status" value="1"/>
</dbReference>
<dbReference type="SUPFAM" id="SSF46785">
    <property type="entry name" value="Winged helix' DNA-binding domain"/>
    <property type="match status" value="1"/>
</dbReference>
<evidence type="ECO:0000259" key="7">
    <source>
        <dbReference type="Pfam" id="PF08100"/>
    </source>
</evidence>
<dbReference type="InterPro" id="IPR001077">
    <property type="entry name" value="COMT_C"/>
</dbReference>
<dbReference type="GO" id="GO:0008171">
    <property type="term" value="F:O-methyltransferase activity"/>
    <property type="evidence" value="ECO:0007669"/>
    <property type="project" value="InterPro"/>
</dbReference>
<dbReference type="GO" id="GO:0046983">
    <property type="term" value="F:protein dimerization activity"/>
    <property type="evidence" value="ECO:0007669"/>
    <property type="project" value="InterPro"/>
</dbReference>
<evidence type="ECO:0000259" key="6">
    <source>
        <dbReference type="Pfam" id="PF00891"/>
    </source>
</evidence>
<dbReference type="PANTHER" id="PTHR43712">
    <property type="entry name" value="PUTATIVE (AFU_ORTHOLOGUE AFUA_4G14580)-RELATED"/>
    <property type="match status" value="1"/>
</dbReference>
<evidence type="ECO:0000313" key="8">
    <source>
        <dbReference type="EMBL" id="APA07730.1"/>
    </source>
</evidence>
<dbReference type="InterPro" id="IPR036388">
    <property type="entry name" value="WH-like_DNA-bd_sf"/>
</dbReference>
<dbReference type="Gene3D" id="3.40.50.150">
    <property type="entry name" value="Vaccinia Virus protein VP39"/>
    <property type="match status" value="1"/>
</dbReference>
<dbReference type="PROSITE" id="PS51683">
    <property type="entry name" value="SAM_OMT_II"/>
    <property type="match status" value="1"/>
</dbReference>
<protein>
    <submittedName>
        <fullName evidence="8">Uncharacterized protein</fullName>
    </submittedName>
</protein>
<feature type="region of interest" description="Disordered" evidence="5">
    <location>
        <begin position="255"/>
        <end position="276"/>
    </location>
</feature>
<sequence length="398" mass="45217">MEALITQAKQLASTTSETTRQQLIEQLRDLTYSLETEDDTMQRLLYRQLEIVMIRVSEDLQLFELLSSTQNSMTVEELSQKTGAAPVLLGRVLRYLASMKLIKETGKNQYTSTKITKTLAVSGNKAGVYHQYNLIGPIWADLPNYLARHNYQDMTDSNDTCWHSANKTDEHIFSWVGRHPDVAANFGKWMARYMQGQKTWLDIFPFEKEVGSWKPTNGEDVLLVNVGGNFGPLLEGLKAKIAGIESRIILQELPKDSNLRSGQDQPHDGDAAAAREKPAVETTVHDIYTPQPVKSAKFYYIRSVFHDFQDEKCSSILRNIVPAMGTESVILIDEKIFPDSNVNWKMAQIDISMMACFASIERTEAMWDALLDSIGLKVIRKYLYQPEFYDGVLVVERK</sequence>
<reference evidence="9" key="1">
    <citation type="journal article" date="2017" name="Genome Biol. Evol.">
        <title>The complete genome sequence of the phytopathogenic fungus Sclerotinia sclerotiorum reveals insights into the genome architecture of broad host range pathogens.</title>
        <authorList>
            <person name="Derbyshire M."/>
            <person name="Denton-Giles M."/>
            <person name="Hegedus D."/>
            <person name="Seifbarghy S."/>
            <person name="Rollins J."/>
            <person name="van Kan J."/>
            <person name="Seidl M.F."/>
            <person name="Faino L."/>
            <person name="Mbengue M."/>
            <person name="Navaud O."/>
            <person name="Raffaele S."/>
            <person name="Hammond-Kosack K."/>
            <person name="Heard S."/>
            <person name="Oliver R."/>
        </authorList>
    </citation>
    <scope>NUCLEOTIDE SEQUENCE [LARGE SCALE GENOMIC DNA]</scope>
    <source>
        <strain evidence="9">ATCC 18683 / 1980 / Ss-1</strain>
    </source>
</reference>
<keyword evidence="1" id="KW-0489">Methyltransferase</keyword>
<proteinExistence type="predicted"/>
<evidence type="ECO:0000313" key="9">
    <source>
        <dbReference type="Proteomes" id="UP000177798"/>
    </source>
</evidence>
<evidence type="ECO:0000256" key="2">
    <source>
        <dbReference type="ARBA" id="ARBA00022679"/>
    </source>
</evidence>
<dbReference type="GO" id="GO:0032259">
    <property type="term" value="P:methylation"/>
    <property type="evidence" value="ECO:0007669"/>
    <property type="project" value="UniProtKB-KW"/>
</dbReference>
<accession>A0A1D9PYF7</accession>
<name>A0A1D9PYF7_SCLS1</name>
<dbReference type="OrthoDB" id="2410195at2759"/>
<feature type="compositionally biased region" description="Basic and acidic residues" evidence="5">
    <location>
        <begin position="265"/>
        <end position="276"/>
    </location>
</feature>
<evidence type="ECO:0000256" key="5">
    <source>
        <dbReference type="SAM" id="MobiDB-lite"/>
    </source>
</evidence>
<evidence type="ECO:0000256" key="1">
    <source>
        <dbReference type="ARBA" id="ARBA00022603"/>
    </source>
</evidence>
<dbReference type="InterPro" id="IPR036390">
    <property type="entry name" value="WH_DNA-bd_sf"/>
</dbReference>
<dbReference type="Pfam" id="PF00891">
    <property type="entry name" value="Methyltransf_2"/>
    <property type="match status" value="1"/>
</dbReference>
<dbReference type="VEuPathDB" id="FungiDB:sscle_03g025000"/>
<dbReference type="InterPro" id="IPR016461">
    <property type="entry name" value="COMT-like"/>
</dbReference>
<dbReference type="PIRSF" id="PIRSF005739">
    <property type="entry name" value="O-mtase"/>
    <property type="match status" value="1"/>
</dbReference>
<feature type="domain" description="O-methyltransferase dimerisation" evidence="7">
    <location>
        <begin position="58"/>
        <end position="121"/>
    </location>
</feature>
<keyword evidence="2" id="KW-0808">Transferase</keyword>
<gene>
    <name evidence="8" type="ORF">sscle_03g025000</name>
</gene>
<dbReference type="AlphaFoldDB" id="A0A1D9PYF7"/>
<dbReference type="Pfam" id="PF08100">
    <property type="entry name" value="Dimerisation"/>
    <property type="match status" value="1"/>
</dbReference>
<dbReference type="PANTHER" id="PTHR43712:SF1">
    <property type="entry name" value="HYPOTHETICAL O-METHYLTRANSFERASE (EUROFUNG)-RELATED"/>
    <property type="match status" value="1"/>
</dbReference>
<dbReference type="EMBL" id="CP017816">
    <property type="protein sequence ID" value="APA07730.1"/>
    <property type="molecule type" value="Genomic_DNA"/>
</dbReference>
<keyword evidence="3" id="KW-0949">S-adenosyl-L-methionine</keyword>
<dbReference type="Proteomes" id="UP000177798">
    <property type="component" value="Chromosome 3"/>
</dbReference>
<dbReference type="InterPro" id="IPR012967">
    <property type="entry name" value="COMT_dimerisation"/>
</dbReference>
<feature type="domain" description="O-methyltransferase C-terminal" evidence="6">
    <location>
        <begin position="275"/>
        <end position="375"/>
    </location>
</feature>
<feature type="active site" description="Proton acceptor" evidence="4">
    <location>
        <position position="306"/>
    </location>
</feature>
<dbReference type="Gene3D" id="1.10.10.10">
    <property type="entry name" value="Winged helix-like DNA-binding domain superfamily/Winged helix DNA-binding domain"/>
    <property type="match status" value="1"/>
</dbReference>
<evidence type="ECO:0000256" key="4">
    <source>
        <dbReference type="PIRSR" id="PIRSR005739-1"/>
    </source>
</evidence>